<organism evidence="1 2">
    <name type="scientific">Kribbella italica</name>
    <dbReference type="NCBI Taxonomy" id="1540520"/>
    <lineage>
        <taxon>Bacteria</taxon>
        <taxon>Bacillati</taxon>
        <taxon>Actinomycetota</taxon>
        <taxon>Actinomycetes</taxon>
        <taxon>Propionibacteriales</taxon>
        <taxon>Kribbellaceae</taxon>
        <taxon>Kribbella</taxon>
    </lineage>
</organism>
<keyword evidence="2" id="KW-1185">Reference proteome</keyword>
<dbReference type="AlphaFoldDB" id="A0A7W9JG95"/>
<dbReference type="EMBL" id="JACHMY010000001">
    <property type="protein sequence ID" value="MBB5841596.1"/>
    <property type="molecule type" value="Genomic_DNA"/>
</dbReference>
<accession>A0A7W9JG95</accession>
<protein>
    <submittedName>
        <fullName evidence="1">Uncharacterized protein</fullName>
    </submittedName>
</protein>
<dbReference type="Proteomes" id="UP000549971">
    <property type="component" value="Unassembled WGS sequence"/>
</dbReference>
<evidence type="ECO:0000313" key="1">
    <source>
        <dbReference type="EMBL" id="MBB5841596.1"/>
    </source>
</evidence>
<name>A0A7W9JG95_9ACTN</name>
<sequence length="130" mass="13718">MRDPNGDAVTDPRRVRVSVGSPHPREVAAVAGGHFGGQVTDEGYVGRVAILVELMGVSAKLRRHVNIFHGRVGAATSPSMVRSRLSSGCRGRFGRRLCFAGEGAVGVVELAIFQAVPELSELAVEEVPEG</sequence>
<comment type="caution">
    <text evidence="1">The sequence shown here is derived from an EMBL/GenBank/DDBJ whole genome shotgun (WGS) entry which is preliminary data.</text>
</comment>
<evidence type="ECO:0000313" key="2">
    <source>
        <dbReference type="Proteomes" id="UP000549971"/>
    </source>
</evidence>
<dbReference type="RefSeq" id="WP_420488812.1">
    <property type="nucleotide sequence ID" value="NZ_JACHMY010000001.1"/>
</dbReference>
<proteinExistence type="predicted"/>
<gene>
    <name evidence="1" type="ORF">HDA39_008330</name>
</gene>
<reference evidence="1 2" key="1">
    <citation type="submission" date="2020-08" db="EMBL/GenBank/DDBJ databases">
        <title>Sequencing the genomes of 1000 actinobacteria strains.</title>
        <authorList>
            <person name="Klenk H.-P."/>
        </authorList>
    </citation>
    <scope>NUCLEOTIDE SEQUENCE [LARGE SCALE GENOMIC DNA]</scope>
    <source>
        <strain evidence="1 2">DSM 28967</strain>
    </source>
</reference>